<evidence type="ECO:0000313" key="1">
    <source>
        <dbReference type="Proteomes" id="UP000046393"/>
    </source>
</evidence>
<organism evidence="1 2">
    <name type="scientific">Syphacia muris</name>
    <dbReference type="NCBI Taxonomy" id="451379"/>
    <lineage>
        <taxon>Eukaryota</taxon>
        <taxon>Metazoa</taxon>
        <taxon>Ecdysozoa</taxon>
        <taxon>Nematoda</taxon>
        <taxon>Chromadorea</taxon>
        <taxon>Rhabditida</taxon>
        <taxon>Spirurina</taxon>
        <taxon>Oxyuridomorpha</taxon>
        <taxon>Oxyuroidea</taxon>
        <taxon>Oxyuridae</taxon>
        <taxon>Syphacia</taxon>
    </lineage>
</organism>
<protein>
    <submittedName>
        <fullName evidence="2">Transposase</fullName>
    </submittedName>
</protein>
<dbReference type="WBParaSite" id="SMUV_0000511201-mRNA-1">
    <property type="protein sequence ID" value="SMUV_0000511201-mRNA-1"/>
    <property type="gene ID" value="SMUV_0000511201"/>
</dbReference>
<evidence type="ECO:0000313" key="2">
    <source>
        <dbReference type="WBParaSite" id="SMUV_0000511201-mRNA-1"/>
    </source>
</evidence>
<sequence length="47" mass="5260">MAMDLIDGEQHEHEHREPISEIDSLRLVAKCDALGSLFTSEAKGEYS</sequence>
<dbReference type="Proteomes" id="UP000046393">
    <property type="component" value="Unplaced"/>
</dbReference>
<accession>A0A0N5AKT1</accession>
<proteinExistence type="predicted"/>
<dbReference type="AlphaFoldDB" id="A0A0N5AKT1"/>
<keyword evidence="1" id="KW-1185">Reference proteome</keyword>
<reference evidence="2" key="1">
    <citation type="submission" date="2017-02" db="UniProtKB">
        <authorList>
            <consortium name="WormBaseParasite"/>
        </authorList>
    </citation>
    <scope>IDENTIFICATION</scope>
</reference>
<name>A0A0N5AKT1_9BILA</name>